<organism evidence="1 2">
    <name type="scientific">Dentipellis fragilis</name>
    <dbReference type="NCBI Taxonomy" id="205917"/>
    <lineage>
        <taxon>Eukaryota</taxon>
        <taxon>Fungi</taxon>
        <taxon>Dikarya</taxon>
        <taxon>Basidiomycota</taxon>
        <taxon>Agaricomycotina</taxon>
        <taxon>Agaricomycetes</taxon>
        <taxon>Russulales</taxon>
        <taxon>Hericiaceae</taxon>
        <taxon>Dentipellis</taxon>
    </lineage>
</organism>
<dbReference type="EMBL" id="SEOQ01000815">
    <property type="protein sequence ID" value="TFY56586.1"/>
    <property type="molecule type" value="Genomic_DNA"/>
</dbReference>
<gene>
    <name evidence="1" type="ORF">EVG20_g8872</name>
</gene>
<dbReference type="AlphaFoldDB" id="A0A4Y9Y2C3"/>
<accession>A0A4Y9Y2C3</accession>
<keyword evidence="2" id="KW-1185">Reference proteome</keyword>
<evidence type="ECO:0000313" key="1">
    <source>
        <dbReference type="EMBL" id="TFY56586.1"/>
    </source>
</evidence>
<sequence length="109" mass="11570">MLGLLRSAGCVTRALLCPKKGCMRPPAGINPGHDGDIDTGIRDGDNSGVIAAQAVATYSTISAVSPVETYPSLFGSKPTREVVRKSMTGWRVERHVARTIPCFLLQASD</sequence>
<comment type="caution">
    <text evidence="1">The sequence shown here is derived from an EMBL/GenBank/DDBJ whole genome shotgun (WGS) entry which is preliminary data.</text>
</comment>
<dbReference type="Proteomes" id="UP000298327">
    <property type="component" value="Unassembled WGS sequence"/>
</dbReference>
<proteinExistence type="predicted"/>
<evidence type="ECO:0000313" key="2">
    <source>
        <dbReference type="Proteomes" id="UP000298327"/>
    </source>
</evidence>
<name>A0A4Y9Y2C3_9AGAM</name>
<protein>
    <submittedName>
        <fullName evidence="1">Uncharacterized protein</fullName>
    </submittedName>
</protein>
<reference evidence="1 2" key="1">
    <citation type="submission" date="2019-02" db="EMBL/GenBank/DDBJ databases">
        <title>Genome sequencing of the rare red list fungi Dentipellis fragilis.</title>
        <authorList>
            <person name="Buettner E."/>
            <person name="Kellner H."/>
        </authorList>
    </citation>
    <scope>NUCLEOTIDE SEQUENCE [LARGE SCALE GENOMIC DNA]</scope>
    <source>
        <strain evidence="1 2">DSM 105465</strain>
    </source>
</reference>